<name>A0A3M7Q4N1_BRAPC</name>
<accession>A0A3M7Q4N1</accession>
<dbReference type="AlphaFoldDB" id="A0A3M7Q4N1"/>
<gene>
    <name evidence="1" type="ORF">BpHYR1_032522</name>
</gene>
<sequence length="61" mass="7418">MISFNFIDKEFLFNLYLNFTKPLPRRQMIFIFREKLEQGRRDSSPERQKIHVAVIMTGKIK</sequence>
<organism evidence="1 2">
    <name type="scientific">Brachionus plicatilis</name>
    <name type="common">Marine rotifer</name>
    <name type="synonym">Brachionus muelleri</name>
    <dbReference type="NCBI Taxonomy" id="10195"/>
    <lineage>
        <taxon>Eukaryota</taxon>
        <taxon>Metazoa</taxon>
        <taxon>Spiralia</taxon>
        <taxon>Gnathifera</taxon>
        <taxon>Rotifera</taxon>
        <taxon>Eurotatoria</taxon>
        <taxon>Monogononta</taxon>
        <taxon>Pseudotrocha</taxon>
        <taxon>Ploima</taxon>
        <taxon>Brachionidae</taxon>
        <taxon>Brachionus</taxon>
    </lineage>
</organism>
<comment type="caution">
    <text evidence="1">The sequence shown here is derived from an EMBL/GenBank/DDBJ whole genome shotgun (WGS) entry which is preliminary data.</text>
</comment>
<keyword evidence="2" id="KW-1185">Reference proteome</keyword>
<dbReference type="EMBL" id="REGN01007455">
    <property type="protein sequence ID" value="RNA06243.1"/>
    <property type="molecule type" value="Genomic_DNA"/>
</dbReference>
<evidence type="ECO:0000313" key="1">
    <source>
        <dbReference type="EMBL" id="RNA06243.1"/>
    </source>
</evidence>
<reference evidence="1 2" key="1">
    <citation type="journal article" date="2018" name="Sci. Rep.">
        <title>Genomic signatures of local adaptation to the degree of environmental predictability in rotifers.</title>
        <authorList>
            <person name="Franch-Gras L."/>
            <person name="Hahn C."/>
            <person name="Garcia-Roger E.M."/>
            <person name="Carmona M.J."/>
            <person name="Serra M."/>
            <person name="Gomez A."/>
        </authorList>
    </citation>
    <scope>NUCLEOTIDE SEQUENCE [LARGE SCALE GENOMIC DNA]</scope>
    <source>
        <strain evidence="1">HYR1</strain>
    </source>
</reference>
<dbReference type="Proteomes" id="UP000276133">
    <property type="component" value="Unassembled WGS sequence"/>
</dbReference>
<proteinExistence type="predicted"/>
<evidence type="ECO:0000313" key="2">
    <source>
        <dbReference type="Proteomes" id="UP000276133"/>
    </source>
</evidence>
<protein>
    <submittedName>
        <fullName evidence="1">Uncharacterized protein</fullName>
    </submittedName>
</protein>